<comment type="caution">
    <text evidence="1">The sequence shown here is derived from an EMBL/GenBank/DDBJ whole genome shotgun (WGS) entry which is preliminary data.</text>
</comment>
<sequence>MKRLIYTLLIGAAFGLSSCEKNDPITDLGDTNGEFSANISVSYSNTKPLIGDSTIVTVQTWQRDDKFDKVEFYQTIFESFGLELRLNKGTSIDTKDQQINNNPYSTLILSDTIKSKEVWNTILAKDLDQYWVTSSNNYVIRAQYKVERIDGKYPSNANLISALSDVDFGVLKSLLAYGITKDDYLTLFPSAPADHFTTGGTYVLTTKGMDNLRDNLTREQLKSIVKSLNKKGTYNVTIDASVKTPTGAVTSVPSRLFENTI</sequence>
<gene>
    <name evidence="1" type="ORF">CLV99_3973</name>
</gene>
<dbReference type="AlphaFoldDB" id="A0A4R6WIR5"/>
<protein>
    <submittedName>
        <fullName evidence="1">Uncharacterized protein</fullName>
    </submittedName>
</protein>
<evidence type="ECO:0000313" key="2">
    <source>
        <dbReference type="Proteomes" id="UP000295292"/>
    </source>
</evidence>
<dbReference type="EMBL" id="SNYV01000017">
    <property type="protein sequence ID" value="TDQ75368.1"/>
    <property type="molecule type" value="Genomic_DNA"/>
</dbReference>
<name>A0A4R6WIR5_9SPHI</name>
<proteinExistence type="predicted"/>
<reference evidence="1 2" key="1">
    <citation type="submission" date="2019-03" db="EMBL/GenBank/DDBJ databases">
        <title>Genomic Encyclopedia of Archaeal and Bacterial Type Strains, Phase II (KMG-II): from individual species to whole genera.</title>
        <authorList>
            <person name="Goeker M."/>
        </authorList>
    </citation>
    <scope>NUCLEOTIDE SEQUENCE [LARGE SCALE GENOMIC DNA]</scope>
    <source>
        <strain evidence="1 2">DSM 28353</strain>
    </source>
</reference>
<dbReference type="OrthoDB" id="705523at2"/>
<organism evidence="1 2">
    <name type="scientific">Sphingobacterium yanglingense</name>
    <dbReference type="NCBI Taxonomy" id="1437280"/>
    <lineage>
        <taxon>Bacteria</taxon>
        <taxon>Pseudomonadati</taxon>
        <taxon>Bacteroidota</taxon>
        <taxon>Sphingobacteriia</taxon>
        <taxon>Sphingobacteriales</taxon>
        <taxon>Sphingobacteriaceae</taxon>
        <taxon>Sphingobacterium</taxon>
    </lineage>
</organism>
<evidence type="ECO:0000313" key="1">
    <source>
        <dbReference type="EMBL" id="TDQ75368.1"/>
    </source>
</evidence>
<accession>A0A4R6WIR5</accession>
<dbReference type="RefSeq" id="WP_133586131.1">
    <property type="nucleotide sequence ID" value="NZ_SNYV01000017.1"/>
</dbReference>
<dbReference type="Proteomes" id="UP000295292">
    <property type="component" value="Unassembled WGS sequence"/>
</dbReference>
<keyword evidence="2" id="KW-1185">Reference proteome</keyword>
<dbReference type="PROSITE" id="PS51257">
    <property type="entry name" value="PROKAR_LIPOPROTEIN"/>
    <property type="match status" value="1"/>
</dbReference>